<protein>
    <submittedName>
        <fullName evidence="2">Uncharacterized protein LOC115217830</fullName>
    </submittedName>
</protein>
<evidence type="ECO:0000313" key="2">
    <source>
        <dbReference type="RefSeq" id="XP_029643373.1"/>
    </source>
</evidence>
<reference evidence="2" key="1">
    <citation type="submission" date="2025-08" db="UniProtKB">
        <authorList>
            <consortium name="RefSeq"/>
        </authorList>
    </citation>
    <scope>IDENTIFICATION</scope>
</reference>
<organism evidence="1 2">
    <name type="scientific">Octopus sinensis</name>
    <name type="common">East Asian common octopus</name>
    <dbReference type="NCBI Taxonomy" id="2607531"/>
    <lineage>
        <taxon>Eukaryota</taxon>
        <taxon>Metazoa</taxon>
        <taxon>Spiralia</taxon>
        <taxon>Lophotrochozoa</taxon>
        <taxon>Mollusca</taxon>
        <taxon>Cephalopoda</taxon>
        <taxon>Coleoidea</taxon>
        <taxon>Octopodiformes</taxon>
        <taxon>Octopoda</taxon>
        <taxon>Incirrata</taxon>
        <taxon>Octopodidae</taxon>
        <taxon>Octopus</taxon>
    </lineage>
</organism>
<evidence type="ECO:0000313" key="1">
    <source>
        <dbReference type="Proteomes" id="UP000515154"/>
    </source>
</evidence>
<dbReference type="Proteomes" id="UP000515154">
    <property type="component" value="Linkage group LG12"/>
</dbReference>
<proteinExistence type="predicted"/>
<dbReference type="KEGG" id="osn:115217830"/>
<sequence>MILRKVKVAYDLGKGNGQINYLLFMDDIKVYAKNKKGLESLVRTIHVFSNDVGMEFGIEKCATLKMKRGRSKRSQEIEMLNGQTMGAVEKGQWYKYLGILEADEIKNEETKQITSREHTRRGRKLLQSKLNSKSLIESHKLKSSTLIQIWSWNYKLDQINIKELDRKTRKLLTMYGAHHPKADINRLSLRRDQAGRGLIVIEECVQIGRKSLVEYL</sequence>
<gene>
    <name evidence="2" type="primary">LOC115217830</name>
</gene>
<dbReference type="PANTHER" id="PTHR35450">
    <property type="entry name" value="REVERSE TRANSCRIPTASE DOMAIN-CONTAINING PROTEIN"/>
    <property type="match status" value="1"/>
</dbReference>
<name>A0A6P7SY95_9MOLL</name>
<dbReference type="RefSeq" id="XP_029643373.1">
    <property type="nucleotide sequence ID" value="XM_029787513.1"/>
</dbReference>
<dbReference type="PANTHER" id="PTHR35450:SF2">
    <property type="entry name" value="REVERSE TRANSCRIPTASE DOMAIN-CONTAINING PROTEIN"/>
    <property type="match status" value="1"/>
</dbReference>
<keyword evidence="1" id="KW-1185">Reference proteome</keyword>
<accession>A0A6P7SY95</accession>
<dbReference type="AlphaFoldDB" id="A0A6P7SY95"/>